<reference evidence="2" key="1">
    <citation type="journal article" date="2019" name="Int. J. Syst. Evol. Microbiol.">
        <title>The Global Catalogue of Microorganisms (GCM) 10K type strain sequencing project: providing services to taxonomists for standard genome sequencing and annotation.</title>
        <authorList>
            <consortium name="The Broad Institute Genomics Platform"/>
            <consortium name="The Broad Institute Genome Sequencing Center for Infectious Disease"/>
            <person name="Wu L."/>
            <person name="Ma J."/>
        </authorList>
    </citation>
    <scope>NUCLEOTIDE SEQUENCE [LARGE SCALE GENOMIC DNA]</scope>
    <source>
        <strain evidence="2">KCTC 42447</strain>
    </source>
</reference>
<dbReference type="Proteomes" id="UP001595630">
    <property type="component" value="Unassembled WGS sequence"/>
</dbReference>
<name>A0ABV7TBR3_9GAMM</name>
<dbReference type="EMBL" id="JBHRXZ010000029">
    <property type="protein sequence ID" value="MFC3609697.1"/>
    <property type="molecule type" value="Genomic_DNA"/>
</dbReference>
<sequence length="109" mass="12113">MAYSVQQIKFEFLSYIKELEAARPQWFVGVCGDAEQALFASRAVDRDQDIWLWKPTLSARAAESVHVFFQERFGLATAPCSQPGPDASCVFLYCAGPMVGDRTEKIAAC</sequence>
<organism evidence="1 2">
    <name type="scientific">Stutzerimonas tarimensis</name>
    <dbReference type="NCBI Taxonomy" id="1507735"/>
    <lineage>
        <taxon>Bacteria</taxon>
        <taxon>Pseudomonadati</taxon>
        <taxon>Pseudomonadota</taxon>
        <taxon>Gammaproteobacteria</taxon>
        <taxon>Pseudomonadales</taxon>
        <taxon>Pseudomonadaceae</taxon>
        <taxon>Stutzerimonas</taxon>
    </lineage>
</organism>
<gene>
    <name evidence="1" type="ORF">ACFOMF_18165</name>
</gene>
<comment type="caution">
    <text evidence="1">The sequence shown here is derived from an EMBL/GenBank/DDBJ whole genome shotgun (WGS) entry which is preliminary data.</text>
</comment>
<dbReference type="RefSeq" id="WP_386367548.1">
    <property type="nucleotide sequence ID" value="NZ_JBHRXZ010000029.1"/>
</dbReference>
<protein>
    <submittedName>
        <fullName evidence="1">Uncharacterized protein</fullName>
    </submittedName>
</protein>
<keyword evidence="2" id="KW-1185">Reference proteome</keyword>
<accession>A0ABV7TBR3</accession>
<proteinExistence type="predicted"/>
<evidence type="ECO:0000313" key="2">
    <source>
        <dbReference type="Proteomes" id="UP001595630"/>
    </source>
</evidence>
<evidence type="ECO:0000313" key="1">
    <source>
        <dbReference type="EMBL" id="MFC3609697.1"/>
    </source>
</evidence>